<accession>A0A151UGG8</accession>
<dbReference type="SUPFAM" id="SSF47370">
    <property type="entry name" value="Bromodomain"/>
    <property type="match status" value="1"/>
</dbReference>
<dbReference type="PANTHER" id="PTHR22881">
    <property type="entry name" value="BROMODOMAIN CONTAINING PROTEIN"/>
    <property type="match status" value="1"/>
</dbReference>
<reference evidence="5" key="1">
    <citation type="journal article" date="2012" name="Nat. Biotechnol.">
        <title>Draft genome sequence of pigeonpea (Cajanus cajan), an orphan legume crop of resource-poor farmers.</title>
        <authorList>
            <person name="Varshney R.K."/>
            <person name="Chen W."/>
            <person name="Li Y."/>
            <person name="Bharti A.K."/>
            <person name="Saxena R.K."/>
            <person name="Schlueter J.A."/>
            <person name="Donoghue M.T."/>
            <person name="Azam S."/>
            <person name="Fan G."/>
            <person name="Whaley A.M."/>
            <person name="Farmer A.D."/>
            <person name="Sheridan J."/>
            <person name="Iwata A."/>
            <person name="Tuteja R."/>
            <person name="Penmetsa R.V."/>
            <person name="Wu W."/>
            <person name="Upadhyaya H.D."/>
            <person name="Yang S.P."/>
            <person name="Shah T."/>
            <person name="Saxena K.B."/>
            <person name="Michael T."/>
            <person name="McCombie W.R."/>
            <person name="Yang B."/>
            <person name="Zhang G."/>
            <person name="Yang H."/>
            <person name="Wang J."/>
            <person name="Spillane C."/>
            <person name="Cook D.R."/>
            <person name="May G.D."/>
            <person name="Xu X."/>
            <person name="Jackson S.A."/>
        </authorList>
    </citation>
    <scope>NUCLEOTIDE SEQUENCE [LARGE SCALE GENOMIC DNA]</scope>
</reference>
<feature type="domain" description="Bromo" evidence="4">
    <location>
        <begin position="93"/>
        <end position="173"/>
    </location>
</feature>
<dbReference type="Pfam" id="PF00439">
    <property type="entry name" value="Bromodomain"/>
    <property type="match status" value="1"/>
</dbReference>
<dbReference type="InterPro" id="IPR051831">
    <property type="entry name" value="Bromodomain_contain_prot"/>
</dbReference>
<gene>
    <name evidence="5" type="ORF">KK1_048309</name>
</gene>
<keyword evidence="1 2" id="KW-0103">Bromodomain</keyword>
<dbReference type="Gene3D" id="1.20.920.10">
    <property type="entry name" value="Bromodomain-like"/>
    <property type="match status" value="1"/>
</dbReference>
<organism evidence="5 6">
    <name type="scientific">Cajanus cajan</name>
    <name type="common">Pigeon pea</name>
    <name type="synonym">Cajanus indicus</name>
    <dbReference type="NCBI Taxonomy" id="3821"/>
    <lineage>
        <taxon>Eukaryota</taxon>
        <taxon>Viridiplantae</taxon>
        <taxon>Streptophyta</taxon>
        <taxon>Embryophyta</taxon>
        <taxon>Tracheophyta</taxon>
        <taxon>Spermatophyta</taxon>
        <taxon>Magnoliopsida</taxon>
        <taxon>eudicotyledons</taxon>
        <taxon>Gunneridae</taxon>
        <taxon>Pentapetalae</taxon>
        <taxon>rosids</taxon>
        <taxon>fabids</taxon>
        <taxon>Fabales</taxon>
        <taxon>Fabaceae</taxon>
        <taxon>Papilionoideae</taxon>
        <taxon>50 kb inversion clade</taxon>
        <taxon>NPAAA clade</taxon>
        <taxon>indigoferoid/millettioid clade</taxon>
        <taxon>Phaseoleae</taxon>
        <taxon>Cajanus</taxon>
    </lineage>
</organism>
<comment type="caution">
    <text evidence="5">The sequence shown here is derived from an EMBL/GenBank/DDBJ whole genome shotgun (WGS) entry which is preliminary data.</text>
</comment>
<proteinExistence type="predicted"/>
<evidence type="ECO:0000256" key="2">
    <source>
        <dbReference type="PROSITE-ProRule" id="PRU00035"/>
    </source>
</evidence>
<evidence type="ECO:0000256" key="1">
    <source>
        <dbReference type="ARBA" id="ARBA00023117"/>
    </source>
</evidence>
<dbReference type="AlphaFoldDB" id="A0A151UGG8"/>
<dbReference type="PRINTS" id="PR00503">
    <property type="entry name" value="BROMODOMAIN"/>
</dbReference>
<evidence type="ECO:0000313" key="5">
    <source>
        <dbReference type="EMBL" id="KYP78405.1"/>
    </source>
</evidence>
<protein>
    <submittedName>
        <fullName evidence="5">Bromodomain and PHD finger-containing protein 3</fullName>
    </submittedName>
</protein>
<dbReference type="OMA" id="GECENTE"/>
<feature type="region of interest" description="Disordered" evidence="3">
    <location>
        <begin position="1"/>
        <end position="42"/>
    </location>
</feature>
<evidence type="ECO:0000259" key="4">
    <source>
        <dbReference type="PROSITE" id="PS50014"/>
    </source>
</evidence>
<dbReference type="SMART" id="SM00297">
    <property type="entry name" value="BROMO"/>
    <property type="match status" value="1"/>
</dbReference>
<dbReference type="Proteomes" id="UP000075243">
    <property type="component" value="Unassembled WGS sequence"/>
</dbReference>
<dbReference type="STRING" id="3821.A0A151UGG8"/>
<sequence>MSRLRKLKKIEGQRRSPRISALEAEAHGHSASQGPAFRTRGRKNTNLRPLQQLTPSPNQVLFAIYYGYKPSKLPSSTVLPEKRILQLVLDTLQRRDTYEIFAEPVDQNELVIVSCEYYMVEDYYAIIKEPMDFGTMRAKLHEGMYKSLEQFELDVFLIFDNAMQFNSSGTIYFRQARIINELAKKVFDLLRNNPEKFELEFSETRRKVGRKNQGDFRDSTDLKSSEIAIGVPSKTLPCSSRGTSIRKIFMANDGCSDIAKDVEARHVESIAGTKGSSRCRSFEIDKRCTYKPLSLEKDKSIFSTVYGKLKFLKHVNQQDIGYIDSLMLFVKDLGPTAQNIAKRKLLGCEIRTASTSVPCRPVTSNTVITSAVMSQYPLDPFPGNPNDITSPRENISGREKVEGTLNVEKEKGCSPLHGNTLGCHKWKWSLRDKDFTNQRFCFDSCHSRARAEDFTCLDQGSKETGYKFGRMLLDSSKMVNQENLSVSILENSQASSVMESRLENNCEFQLLPFAMESSDASFLVQD</sequence>
<dbReference type="EMBL" id="AGCT01050834">
    <property type="protein sequence ID" value="KYP78405.1"/>
    <property type="molecule type" value="Genomic_DNA"/>
</dbReference>
<evidence type="ECO:0000256" key="3">
    <source>
        <dbReference type="SAM" id="MobiDB-lite"/>
    </source>
</evidence>
<dbReference type="Gramene" id="C.cajan_46284.t">
    <property type="protein sequence ID" value="C.cajan_46284.t"/>
    <property type="gene ID" value="C.cajan_46284"/>
</dbReference>
<dbReference type="PANTHER" id="PTHR22881:SF26">
    <property type="entry name" value="BROMODOMAIN CONTAINING PROTEIN, EXPRESSED"/>
    <property type="match status" value="1"/>
</dbReference>
<dbReference type="InterPro" id="IPR001487">
    <property type="entry name" value="Bromodomain"/>
</dbReference>
<name>A0A151UGG8_CAJCA</name>
<keyword evidence="6" id="KW-1185">Reference proteome</keyword>
<dbReference type="PROSITE" id="PS50014">
    <property type="entry name" value="BROMODOMAIN_2"/>
    <property type="match status" value="1"/>
</dbReference>
<evidence type="ECO:0000313" key="6">
    <source>
        <dbReference type="Proteomes" id="UP000075243"/>
    </source>
</evidence>
<dbReference type="CDD" id="cd04369">
    <property type="entry name" value="Bromodomain"/>
    <property type="match status" value="1"/>
</dbReference>
<dbReference type="InterPro" id="IPR036427">
    <property type="entry name" value="Bromodomain-like_sf"/>
</dbReference>